<reference evidence="3 4" key="1">
    <citation type="submission" date="2019-07" db="EMBL/GenBank/DDBJ databases">
        <title>Rhodotorula toruloides NBRC10032 genome sequencing.</title>
        <authorList>
            <person name="Shida Y."/>
            <person name="Takaku H."/>
            <person name="Ogasawara W."/>
            <person name="Mori K."/>
        </authorList>
    </citation>
    <scope>NUCLEOTIDE SEQUENCE [LARGE SCALE GENOMIC DNA]</scope>
    <source>
        <strain evidence="3 4">NBRC10032</strain>
    </source>
</reference>
<dbReference type="InterPro" id="IPR029068">
    <property type="entry name" value="Glyas_Bleomycin-R_OHBP_Dase"/>
</dbReference>
<dbReference type="PANTHER" id="PTHR10374">
    <property type="entry name" value="LACTOYLGLUTATHIONE LYASE GLYOXALASE I"/>
    <property type="match status" value="1"/>
</dbReference>
<comment type="caution">
    <text evidence="3">The sequence shown here is derived from an EMBL/GenBank/DDBJ whole genome shotgun (WGS) entry which is preliminary data.</text>
</comment>
<evidence type="ECO:0000313" key="3">
    <source>
        <dbReference type="EMBL" id="GEM06314.1"/>
    </source>
</evidence>
<evidence type="ECO:0000256" key="1">
    <source>
        <dbReference type="SAM" id="MobiDB-lite"/>
    </source>
</evidence>
<gene>
    <name evidence="3" type="ORF">Rt10032_c01g0331</name>
</gene>
<feature type="region of interest" description="Disordered" evidence="1">
    <location>
        <begin position="1"/>
        <end position="25"/>
    </location>
</feature>
<feature type="region of interest" description="Disordered" evidence="1">
    <location>
        <begin position="305"/>
        <end position="328"/>
    </location>
</feature>
<keyword evidence="3" id="KW-0413">Isomerase</keyword>
<evidence type="ECO:0000259" key="2">
    <source>
        <dbReference type="PROSITE" id="PS51819"/>
    </source>
</evidence>
<dbReference type="EMBL" id="BJWK01000001">
    <property type="protein sequence ID" value="GEM06314.1"/>
    <property type="molecule type" value="Genomic_DNA"/>
</dbReference>
<dbReference type="InterPro" id="IPR037523">
    <property type="entry name" value="VOC_core"/>
</dbReference>
<dbReference type="Pfam" id="PF16035">
    <property type="entry name" value="Chalcone_2"/>
    <property type="match status" value="1"/>
</dbReference>
<dbReference type="OrthoDB" id="18193at2759"/>
<dbReference type="InterPro" id="IPR016088">
    <property type="entry name" value="Chalcone_isomerase_3-sand"/>
</dbReference>
<proteinExistence type="predicted"/>
<feature type="domain" description="VOC" evidence="2">
    <location>
        <begin position="335"/>
        <end position="500"/>
    </location>
</feature>
<evidence type="ECO:0000313" key="4">
    <source>
        <dbReference type="Proteomes" id="UP000321518"/>
    </source>
</evidence>
<sequence length="505" mass="56099">MLAQRATRALRSPLAKPPLPRPTLASRSLATVPRPARLFQVPWKAVGLLGGAAIAYAAWQVQPEWVPMQQLLYADAPVPVGIYKDPTTSTPFPSRLTSPDGTQLRLVGTGVRTVSFLNIKVYAVGFYVSETELQWAKDGKIAGWEGFTPERLIPPFGIPPGEPDRPKGELLIESLLEKADAAIVIIALRNTSLPHLRDGFTRAITARMQIPRVSNEFTDNMSERTGAALVEFKSFFPSKTLQKGLPLEVYYSARDRTTLFQIRNEQSRRPEVLGTLREPLLSRELIVSYFSDTAAPSRELVTSSAMGFSGEARGEPGDRDVGNDASRPAETKGIHLHHLCLRIKDPKVTLPFFREVLGMRTLFTYNAGSFSIYYMYHGDEENDETEKVWADFPNQKGLVELIHRHGSENEDFSYASGHHPTEPALSGFGHLGLVVDDVPALVQRAKKYGCKIIKEQGVSSAETVGWPNGTPQPIQAYNELYSNMAMIESPDGYWLECVPRVLEKH</sequence>
<dbReference type="Gene3D" id="3.50.70.10">
    <property type="match status" value="1"/>
</dbReference>
<feature type="compositionally biased region" description="Basic and acidic residues" evidence="1">
    <location>
        <begin position="312"/>
        <end position="328"/>
    </location>
</feature>
<dbReference type="SUPFAM" id="SSF54626">
    <property type="entry name" value="Chalcone isomerase"/>
    <property type="match status" value="1"/>
</dbReference>
<dbReference type="InterPro" id="IPR016087">
    <property type="entry name" value="Chalcone_isomerase"/>
</dbReference>
<dbReference type="Proteomes" id="UP000321518">
    <property type="component" value="Unassembled WGS sequence"/>
</dbReference>
<dbReference type="InterPro" id="IPR004360">
    <property type="entry name" value="Glyas_Fos-R_dOase_dom"/>
</dbReference>
<protein>
    <submittedName>
        <fullName evidence="3">Chalcone-flavanone isomerase</fullName>
    </submittedName>
</protein>
<dbReference type="SMR" id="A0A511KA37"/>
<dbReference type="PANTHER" id="PTHR10374:SF19">
    <property type="entry name" value="LYASE (GLO1), PUTATIVE (AFU_ORTHOLOGUE AFUA_2G13550)-RELATED"/>
    <property type="match status" value="1"/>
</dbReference>
<dbReference type="AlphaFoldDB" id="A0A511KA37"/>
<dbReference type="InterPro" id="IPR036298">
    <property type="entry name" value="Chalcone_isomerase_sf"/>
</dbReference>
<dbReference type="PROSITE" id="PS51819">
    <property type="entry name" value="VOC"/>
    <property type="match status" value="1"/>
</dbReference>
<dbReference type="Gene3D" id="3.10.180.10">
    <property type="entry name" value="2,3-Dihydroxybiphenyl 1,2-Dioxygenase, domain 1"/>
    <property type="match status" value="1"/>
</dbReference>
<name>A0A511KA37_RHOTO</name>
<accession>A0A511KA37</accession>
<organism evidence="3 4">
    <name type="scientific">Rhodotorula toruloides</name>
    <name type="common">Yeast</name>
    <name type="synonym">Rhodosporidium toruloides</name>
    <dbReference type="NCBI Taxonomy" id="5286"/>
    <lineage>
        <taxon>Eukaryota</taxon>
        <taxon>Fungi</taxon>
        <taxon>Dikarya</taxon>
        <taxon>Basidiomycota</taxon>
        <taxon>Pucciniomycotina</taxon>
        <taxon>Microbotryomycetes</taxon>
        <taxon>Sporidiobolales</taxon>
        <taxon>Sporidiobolaceae</taxon>
        <taxon>Rhodotorula</taxon>
    </lineage>
</organism>
<dbReference type="Pfam" id="PF00903">
    <property type="entry name" value="Glyoxalase"/>
    <property type="match status" value="1"/>
</dbReference>
<dbReference type="GO" id="GO:0016872">
    <property type="term" value="F:intramolecular lyase activity"/>
    <property type="evidence" value="ECO:0007669"/>
    <property type="project" value="InterPro"/>
</dbReference>
<dbReference type="SUPFAM" id="SSF54593">
    <property type="entry name" value="Glyoxalase/Bleomycin resistance protein/Dihydroxybiphenyl dioxygenase"/>
    <property type="match status" value="1"/>
</dbReference>